<evidence type="ECO:0000313" key="14">
    <source>
        <dbReference type="EMBL" id="ERJ59948.1"/>
    </source>
</evidence>
<protein>
    <recommendedName>
        <fullName evidence="16">TonB-dependent receptor</fullName>
    </recommendedName>
</protein>
<evidence type="ECO:0000256" key="4">
    <source>
        <dbReference type="ARBA" id="ARBA00022692"/>
    </source>
</evidence>
<dbReference type="Pfam" id="PF07715">
    <property type="entry name" value="Plug"/>
    <property type="match status" value="1"/>
</dbReference>
<dbReference type="Gene3D" id="2.40.170.20">
    <property type="entry name" value="TonB-dependent receptor, beta-barrel domain"/>
    <property type="match status" value="1"/>
</dbReference>
<keyword evidence="15" id="KW-1185">Reference proteome</keyword>
<comment type="similarity">
    <text evidence="10 11">Belongs to the TonB-dependent receptor family.</text>
</comment>
<keyword evidence="4 10" id="KW-0812">Transmembrane</keyword>
<dbReference type="InterPro" id="IPR000531">
    <property type="entry name" value="Beta-barrel_TonB"/>
</dbReference>
<name>U2JBA1_9SPHI</name>
<evidence type="ECO:0000256" key="1">
    <source>
        <dbReference type="ARBA" id="ARBA00004571"/>
    </source>
</evidence>
<feature type="domain" description="TonB-dependent receptor plug" evidence="13">
    <location>
        <begin position="110"/>
        <end position="207"/>
    </location>
</feature>
<evidence type="ECO:0000259" key="13">
    <source>
        <dbReference type="Pfam" id="PF07715"/>
    </source>
</evidence>
<dbReference type="Proteomes" id="UP000016584">
    <property type="component" value="Unassembled WGS sequence"/>
</dbReference>
<evidence type="ECO:0008006" key="16">
    <source>
        <dbReference type="Google" id="ProtNLM"/>
    </source>
</evidence>
<keyword evidence="7 10" id="KW-0472">Membrane</keyword>
<reference evidence="14 15" key="1">
    <citation type="journal article" date="2013" name="Genome Announc.">
        <title>The Draft Genome Sequence of Sphingomonas paucimobilis Strain HER1398 (Proteobacteria), Host to the Giant PAU Phage, Indicates That It Is a Member of the Genus Sphingobacterium (Bacteroidetes).</title>
        <authorList>
            <person name="White R.A.III."/>
            <person name="Suttle C.A."/>
        </authorList>
    </citation>
    <scope>NUCLEOTIDE SEQUENCE [LARGE SCALE GENOMIC DNA]</scope>
    <source>
        <strain evidence="14 15">HER1398</strain>
    </source>
</reference>
<dbReference type="PATRIC" id="fig|1346330.5.peg.1589"/>
<dbReference type="GO" id="GO:0015344">
    <property type="term" value="F:siderophore uptake transmembrane transporter activity"/>
    <property type="evidence" value="ECO:0007669"/>
    <property type="project" value="TreeGrafter"/>
</dbReference>
<dbReference type="PANTHER" id="PTHR30069:SF29">
    <property type="entry name" value="HEMOGLOBIN AND HEMOGLOBIN-HAPTOGLOBIN-BINDING PROTEIN 1-RELATED"/>
    <property type="match status" value="1"/>
</dbReference>
<dbReference type="AlphaFoldDB" id="U2JBA1"/>
<evidence type="ECO:0000256" key="11">
    <source>
        <dbReference type="RuleBase" id="RU003357"/>
    </source>
</evidence>
<evidence type="ECO:0000256" key="5">
    <source>
        <dbReference type="ARBA" id="ARBA00022729"/>
    </source>
</evidence>
<keyword evidence="3 10" id="KW-1134">Transmembrane beta strand</keyword>
<evidence type="ECO:0000313" key="15">
    <source>
        <dbReference type="Proteomes" id="UP000016584"/>
    </source>
</evidence>
<comment type="caution">
    <text evidence="14">The sequence shown here is derived from an EMBL/GenBank/DDBJ whole genome shotgun (WGS) entry which is preliminary data.</text>
</comment>
<dbReference type="PANTHER" id="PTHR30069">
    <property type="entry name" value="TONB-DEPENDENT OUTER MEMBRANE RECEPTOR"/>
    <property type="match status" value="1"/>
</dbReference>
<proteinExistence type="inferred from homology"/>
<evidence type="ECO:0000256" key="8">
    <source>
        <dbReference type="ARBA" id="ARBA00023170"/>
    </source>
</evidence>
<dbReference type="InterPro" id="IPR039426">
    <property type="entry name" value="TonB-dep_rcpt-like"/>
</dbReference>
<feature type="domain" description="TonB-dependent receptor-like beta-barrel" evidence="12">
    <location>
        <begin position="338"/>
        <end position="725"/>
    </location>
</feature>
<evidence type="ECO:0000256" key="3">
    <source>
        <dbReference type="ARBA" id="ARBA00022452"/>
    </source>
</evidence>
<evidence type="ECO:0000256" key="10">
    <source>
        <dbReference type="PROSITE-ProRule" id="PRU01360"/>
    </source>
</evidence>
<evidence type="ECO:0000256" key="7">
    <source>
        <dbReference type="ARBA" id="ARBA00023136"/>
    </source>
</evidence>
<keyword evidence="6 11" id="KW-0798">TonB box</keyword>
<dbReference type="InterPro" id="IPR037066">
    <property type="entry name" value="Plug_dom_sf"/>
</dbReference>
<dbReference type="EMBL" id="ATDL01000012">
    <property type="protein sequence ID" value="ERJ59948.1"/>
    <property type="molecule type" value="Genomic_DNA"/>
</dbReference>
<dbReference type="PROSITE" id="PS52016">
    <property type="entry name" value="TONB_DEPENDENT_REC_3"/>
    <property type="match status" value="1"/>
</dbReference>
<sequence>MHIWAYGQSCELLLKIKVIDASSLQVIPAADVILNGKVHPKEYKNELYYFKKVCKGTSSIAVIHGDYDKKTVHIKLEHDTTLTIRMERTTRRLSEVMVTAHAKDIDIKNSTRLTQQQRKESQGKNLAGVLSEVAGVNILKTGANNGKPVINGLYGSRLLLLNHGVRHESQQWGTDHAPEIDPFAAEEITVIKSSDAVRFGPDAIGGVIQIAPAPIDPERKAKSSSAAVFNSNGRGILVNSKLEGTTGNLSYRAGITTGKHGNLKSSSYYLGNTGNEDLHGNLFMKYKKGKNTVDLYLSHFGNTLGVFQGAHIGSKEDILARIENGRPFEEYDFSYQIAAPKQRVTHQLAKLEYQYDLGDRKYVQAQYSMQRNHRREYDLRRVAENDVPMADMLLNTHELGFVYRNAALMTGVTGSLQVNNNVPGTGSTPIIPNFENHSLGTFVSYKIPFNSYLFEIGARYDYKFFDAAGYRYNYAETNADGSIPQYLLTDQKHFHNVSGITGFSYRINPTFTWKTNLGLAWRAPSANELYSDGIHHGTGTYEVGDQHLKSERGYKWVNSILVSKGSITGNIDVFAQLIDNYIYSQPVPDSTRQTIRGTFPLFQYQQDRAFFYGADLSATAHLNQNIDYGFNLSIVQAKNVTKKEFLPNIPATKLQHSLSYHFTSGKVLDYIKIKHHYQAKQHRYEPNSDFASPPSAYHLFDAVVASSIKFNKEHTADFQFAVENVFNEAYKDYMDRFRYYAHALGRNISIKINFTF</sequence>
<dbReference type="eggNOG" id="COG4206">
    <property type="taxonomic scope" value="Bacteria"/>
</dbReference>
<dbReference type="SUPFAM" id="SSF56935">
    <property type="entry name" value="Porins"/>
    <property type="match status" value="1"/>
</dbReference>
<accession>U2JBA1</accession>
<evidence type="ECO:0000256" key="2">
    <source>
        <dbReference type="ARBA" id="ARBA00022448"/>
    </source>
</evidence>
<dbReference type="InterPro" id="IPR012910">
    <property type="entry name" value="Plug_dom"/>
</dbReference>
<dbReference type="Gene3D" id="2.170.130.10">
    <property type="entry name" value="TonB-dependent receptor, plug domain"/>
    <property type="match status" value="1"/>
</dbReference>
<dbReference type="STRING" id="1346330.M472_14355"/>
<evidence type="ECO:0000256" key="9">
    <source>
        <dbReference type="ARBA" id="ARBA00023237"/>
    </source>
</evidence>
<dbReference type="InterPro" id="IPR036942">
    <property type="entry name" value="Beta-barrel_TonB_sf"/>
</dbReference>
<keyword evidence="2 10" id="KW-0813">Transport</keyword>
<keyword evidence="9 10" id="KW-0998">Cell outer membrane</keyword>
<organism evidence="14 15">
    <name type="scientific">Sphingobacterium paucimobilis HER1398</name>
    <dbReference type="NCBI Taxonomy" id="1346330"/>
    <lineage>
        <taxon>Bacteria</taxon>
        <taxon>Pseudomonadati</taxon>
        <taxon>Bacteroidota</taxon>
        <taxon>Sphingobacteriia</taxon>
        <taxon>Sphingobacteriales</taxon>
        <taxon>Sphingobacteriaceae</taxon>
        <taxon>Sphingobacterium</taxon>
    </lineage>
</organism>
<gene>
    <name evidence="14" type="ORF">M472_14355</name>
</gene>
<evidence type="ECO:0000259" key="12">
    <source>
        <dbReference type="Pfam" id="PF00593"/>
    </source>
</evidence>
<dbReference type="GO" id="GO:0044718">
    <property type="term" value="P:siderophore transmembrane transport"/>
    <property type="evidence" value="ECO:0007669"/>
    <property type="project" value="TreeGrafter"/>
</dbReference>
<keyword evidence="5" id="KW-0732">Signal</keyword>
<comment type="subcellular location">
    <subcellularLocation>
        <location evidence="1 10">Cell outer membrane</location>
        <topology evidence="1 10">Multi-pass membrane protein</topology>
    </subcellularLocation>
</comment>
<dbReference type="Pfam" id="PF00593">
    <property type="entry name" value="TonB_dep_Rec_b-barrel"/>
    <property type="match status" value="1"/>
</dbReference>
<keyword evidence="8" id="KW-0675">Receptor</keyword>
<evidence type="ECO:0000256" key="6">
    <source>
        <dbReference type="ARBA" id="ARBA00023077"/>
    </source>
</evidence>
<dbReference type="GO" id="GO:0009279">
    <property type="term" value="C:cell outer membrane"/>
    <property type="evidence" value="ECO:0007669"/>
    <property type="project" value="UniProtKB-SubCell"/>
</dbReference>